<proteinExistence type="predicted"/>
<dbReference type="InterPro" id="IPR018060">
    <property type="entry name" value="HTH_AraC"/>
</dbReference>
<dbReference type="GO" id="GO:0043565">
    <property type="term" value="F:sequence-specific DNA binding"/>
    <property type="evidence" value="ECO:0007669"/>
    <property type="project" value="InterPro"/>
</dbReference>
<organism evidence="5 6">
    <name type="scientific">Bosea lupini</name>
    <dbReference type="NCBI Taxonomy" id="1036779"/>
    <lineage>
        <taxon>Bacteria</taxon>
        <taxon>Pseudomonadati</taxon>
        <taxon>Pseudomonadota</taxon>
        <taxon>Alphaproteobacteria</taxon>
        <taxon>Hyphomicrobiales</taxon>
        <taxon>Boseaceae</taxon>
        <taxon>Bosea</taxon>
    </lineage>
</organism>
<dbReference type="SMART" id="SM00342">
    <property type="entry name" value="HTH_ARAC"/>
    <property type="match status" value="1"/>
</dbReference>
<dbReference type="SUPFAM" id="SSF46689">
    <property type="entry name" value="Homeodomain-like"/>
    <property type="match status" value="1"/>
</dbReference>
<dbReference type="AlphaFoldDB" id="A0A1H7W4U7"/>
<dbReference type="InterPro" id="IPR018062">
    <property type="entry name" value="HTH_AraC-typ_CS"/>
</dbReference>
<dbReference type="Proteomes" id="UP000199664">
    <property type="component" value="Unassembled WGS sequence"/>
</dbReference>
<evidence type="ECO:0000256" key="2">
    <source>
        <dbReference type="ARBA" id="ARBA00023125"/>
    </source>
</evidence>
<evidence type="ECO:0000313" key="6">
    <source>
        <dbReference type="Proteomes" id="UP000199664"/>
    </source>
</evidence>
<dbReference type="InterPro" id="IPR009057">
    <property type="entry name" value="Homeodomain-like_sf"/>
</dbReference>
<gene>
    <name evidence="5" type="ORF">SAMN04515666_10818</name>
</gene>
<keyword evidence="6" id="KW-1185">Reference proteome</keyword>
<evidence type="ECO:0000259" key="4">
    <source>
        <dbReference type="PROSITE" id="PS01124"/>
    </source>
</evidence>
<dbReference type="InterPro" id="IPR050204">
    <property type="entry name" value="AraC_XylS_family_regulators"/>
</dbReference>
<protein>
    <submittedName>
        <fullName evidence="5">Helix-turn-helix domain-containing protein</fullName>
    </submittedName>
</protein>
<dbReference type="GO" id="GO:0003700">
    <property type="term" value="F:DNA-binding transcription factor activity"/>
    <property type="evidence" value="ECO:0007669"/>
    <property type="project" value="InterPro"/>
</dbReference>
<evidence type="ECO:0000313" key="5">
    <source>
        <dbReference type="EMBL" id="SEM16612.1"/>
    </source>
</evidence>
<dbReference type="STRING" id="1036779.SAMN04515666_10818"/>
<evidence type="ECO:0000256" key="1">
    <source>
        <dbReference type="ARBA" id="ARBA00023015"/>
    </source>
</evidence>
<reference evidence="6" key="1">
    <citation type="submission" date="2016-10" db="EMBL/GenBank/DDBJ databases">
        <authorList>
            <person name="Varghese N."/>
            <person name="Submissions S."/>
        </authorList>
    </citation>
    <scope>NUCLEOTIDE SEQUENCE [LARGE SCALE GENOMIC DNA]</scope>
    <source>
        <strain evidence="6">LMG 26383,CCUG 61248,R- 45681</strain>
    </source>
</reference>
<keyword evidence="2" id="KW-0238">DNA-binding</keyword>
<dbReference type="Pfam" id="PF12833">
    <property type="entry name" value="HTH_18"/>
    <property type="match status" value="1"/>
</dbReference>
<dbReference type="PANTHER" id="PTHR46796">
    <property type="entry name" value="HTH-TYPE TRANSCRIPTIONAL ACTIVATOR RHAS-RELATED"/>
    <property type="match status" value="1"/>
</dbReference>
<evidence type="ECO:0000256" key="3">
    <source>
        <dbReference type="ARBA" id="ARBA00023163"/>
    </source>
</evidence>
<sequence length="64" mass="6912">MKGFRATSGTTPMQCLTHMRIETAKKLLEGSELSLAEIGARCGFADQSHFARVFSARRGAPRGA</sequence>
<dbReference type="PROSITE" id="PS00041">
    <property type="entry name" value="HTH_ARAC_FAMILY_1"/>
    <property type="match status" value="1"/>
</dbReference>
<keyword evidence="1" id="KW-0805">Transcription regulation</keyword>
<name>A0A1H7W4U7_9HYPH</name>
<accession>A0A1H7W4U7</accession>
<keyword evidence="3" id="KW-0804">Transcription</keyword>
<dbReference type="EMBL" id="FOAN01000008">
    <property type="protein sequence ID" value="SEM16612.1"/>
    <property type="molecule type" value="Genomic_DNA"/>
</dbReference>
<feature type="domain" description="HTH araC/xylS-type" evidence="4">
    <location>
        <begin position="1"/>
        <end position="64"/>
    </location>
</feature>
<dbReference type="Gene3D" id="1.10.10.60">
    <property type="entry name" value="Homeodomain-like"/>
    <property type="match status" value="1"/>
</dbReference>
<dbReference type="PROSITE" id="PS01124">
    <property type="entry name" value="HTH_ARAC_FAMILY_2"/>
    <property type="match status" value="1"/>
</dbReference>